<feature type="coiled-coil region" evidence="1">
    <location>
        <begin position="131"/>
        <end position="158"/>
    </location>
</feature>
<proteinExistence type="predicted"/>
<evidence type="ECO:0000313" key="2">
    <source>
        <dbReference type="EMBL" id="TEA41796.1"/>
    </source>
</evidence>
<reference evidence="2 3" key="1">
    <citation type="journal article" date="2018" name="Genomics">
        <title>Molecular footprints of inshore aquatic adaptation in Indo-Pacific humpback dolphin (Sousa chinensis).</title>
        <authorList>
            <person name="Ming Y."/>
            <person name="Jian J."/>
            <person name="Yu F."/>
            <person name="Yu X."/>
            <person name="Wang J."/>
            <person name="Liu W."/>
        </authorList>
    </citation>
    <scope>NUCLEOTIDE SEQUENCE [LARGE SCALE GENOMIC DNA]</scope>
    <source>
        <strain evidence="2">MY-2018</strain>
        <tissue evidence="2">Skin</tissue>
    </source>
</reference>
<keyword evidence="1" id="KW-0175">Coiled coil</keyword>
<name>A0A484H2W6_SOUCH</name>
<organism evidence="2 3">
    <name type="scientific">Sousa chinensis</name>
    <name type="common">Indo-pacific humpbacked dolphin</name>
    <name type="synonym">Steno chinensis</name>
    <dbReference type="NCBI Taxonomy" id="103600"/>
    <lineage>
        <taxon>Eukaryota</taxon>
        <taxon>Metazoa</taxon>
        <taxon>Chordata</taxon>
        <taxon>Craniata</taxon>
        <taxon>Vertebrata</taxon>
        <taxon>Euteleostomi</taxon>
        <taxon>Mammalia</taxon>
        <taxon>Eutheria</taxon>
        <taxon>Laurasiatheria</taxon>
        <taxon>Artiodactyla</taxon>
        <taxon>Whippomorpha</taxon>
        <taxon>Cetacea</taxon>
        <taxon>Odontoceti</taxon>
        <taxon>Delphinidae</taxon>
        <taxon>Sousa</taxon>
    </lineage>
</organism>
<dbReference type="EMBL" id="QWLN02000859">
    <property type="protein sequence ID" value="TEA41796.1"/>
    <property type="molecule type" value="Genomic_DNA"/>
</dbReference>
<protein>
    <submittedName>
        <fullName evidence="2">Uncharacterized protein</fullName>
    </submittedName>
</protein>
<evidence type="ECO:0000313" key="3">
    <source>
        <dbReference type="Proteomes" id="UP000295264"/>
    </source>
</evidence>
<evidence type="ECO:0000256" key="1">
    <source>
        <dbReference type="SAM" id="Coils"/>
    </source>
</evidence>
<keyword evidence="3" id="KW-1185">Reference proteome</keyword>
<sequence length="166" mass="18861">WKILVYAILIVVIKKESTYFKELVKRANKIFFARVEECCNVHERIRLIPQTDGALKSPGEEASPLNHRLNLAAFSKYPNRFTSLFEDTVDLLQKEQKSEPPKLSFHGVMMAGLPGQTKPLEDALKSCRSLVTDAKNILKASQKNAEQLQREIMDGLDKNTNFQEGL</sequence>
<dbReference type="AlphaFoldDB" id="A0A484H2W6"/>
<gene>
    <name evidence="2" type="ORF">DBR06_SOUSAS2410040</name>
</gene>
<dbReference type="Proteomes" id="UP000295264">
    <property type="component" value="Unassembled WGS sequence"/>
</dbReference>
<comment type="caution">
    <text evidence="2">The sequence shown here is derived from an EMBL/GenBank/DDBJ whole genome shotgun (WGS) entry which is preliminary data.</text>
</comment>
<accession>A0A484H2W6</accession>
<feature type="non-terminal residue" evidence="2">
    <location>
        <position position="1"/>
    </location>
</feature>